<dbReference type="EnsemblBacteria" id="AAR36348">
    <property type="protein sequence ID" value="AAR36348"/>
    <property type="gene ID" value="GSU2956"/>
</dbReference>
<feature type="disulfide bond" description="Redox-active" evidence="2">
    <location>
        <begin position="10"/>
        <end position="13"/>
    </location>
</feature>
<dbReference type="RefSeq" id="WP_010943587.1">
    <property type="nucleotide sequence ID" value="NC_002939.5"/>
</dbReference>
<accession>Q748P5</accession>
<evidence type="ECO:0000256" key="1">
    <source>
        <dbReference type="PIRSR" id="PIRSR037031-50"/>
    </source>
</evidence>
<dbReference type="InterPro" id="IPR036249">
    <property type="entry name" value="Thioredoxin-like_sf"/>
</dbReference>
<sequence length="75" mass="8091">MKIEVLGTGCAKCKTLYENVQKAVEMSGKEAEVVKVEEIQKIMKYGVMSTPALVIDGVVKFSGKVPAADEIKGML</sequence>
<reference evidence="4 5" key="1">
    <citation type="journal article" date="2003" name="Science">
        <title>Genome of Geobacter sulfurreducens: metal reduction in subsurface environments.</title>
        <authorList>
            <person name="Methe B.A."/>
            <person name="Nelson K.E."/>
            <person name="Eisen J.A."/>
            <person name="Paulsen I.T."/>
            <person name="Nelson W."/>
            <person name="Heidelberg J.F."/>
            <person name="Wu D."/>
            <person name="Wu M."/>
            <person name="Ward N."/>
            <person name="Beanan M.J."/>
            <person name="Dodson R.J."/>
            <person name="Madupu R."/>
            <person name="Brinkac L.M."/>
            <person name="Daugherty S.C."/>
            <person name="DeBoy R.T."/>
            <person name="Durkin A.S."/>
            <person name="Gwinn M."/>
            <person name="Kolonay J.F."/>
            <person name="Sullivan S.A."/>
            <person name="Haft D.H."/>
            <person name="Selengut J."/>
            <person name="Davidsen T.M."/>
            <person name="Zafar N."/>
            <person name="White O."/>
            <person name="Tran B."/>
            <person name="Romero C."/>
            <person name="Forberger H.A."/>
            <person name="Weidman J."/>
            <person name="Khouri H."/>
            <person name="Feldblyum T.V."/>
            <person name="Utterback T.R."/>
            <person name="Van Aken S.E."/>
            <person name="Lovley D.R."/>
            <person name="Fraser C.M."/>
        </authorList>
    </citation>
    <scope>NUCLEOTIDE SEQUENCE [LARGE SCALE GENOMIC DNA]</scope>
    <source>
        <strain evidence="5">ATCC 51573 / DSM 12127 / PCA</strain>
    </source>
</reference>
<dbReference type="InterPro" id="IPR005243">
    <property type="entry name" value="THIRX-like_proc"/>
</dbReference>
<dbReference type="NCBIfam" id="TIGR00412">
    <property type="entry name" value="redox_disulf_2"/>
    <property type="match status" value="1"/>
</dbReference>
<organism evidence="4 5">
    <name type="scientific">Geobacter sulfurreducens (strain ATCC 51573 / DSM 12127 / PCA)</name>
    <dbReference type="NCBI Taxonomy" id="243231"/>
    <lineage>
        <taxon>Bacteria</taxon>
        <taxon>Pseudomonadati</taxon>
        <taxon>Thermodesulfobacteriota</taxon>
        <taxon>Desulfuromonadia</taxon>
        <taxon>Geobacterales</taxon>
        <taxon>Geobacteraceae</taxon>
        <taxon>Geobacter</taxon>
    </lineage>
</organism>
<name>Q748P5_GEOSL</name>
<dbReference type="PATRIC" id="fig|243231.5.peg.2984"/>
<dbReference type="EMBL" id="AE017180">
    <property type="protein sequence ID" value="AAR36348.2"/>
    <property type="molecule type" value="Genomic_DNA"/>
</dbReference>
<dbReference type="AlphaFoldDB" id="Q748P5"/>
<reference evidence="4 5" key="2">
    <citation type="journal article" date="2012" name="BMC Genomics">
        <title>Comparative genomic analysis of Geobacter sulfurreducens KN400, a strain with enhanced capacity for extracellular electron transfer and electricity production.</title>
        <authorList>
            <person name="Butler J.E."/>
            <person name="Young N.D."/>
            <person name="Aklujkar M."/>
            <person name="Lovley D.R."/>
        </authorList>
    </citation>
    <scope>NUCLEOTIDE SEQUENCE [LARGE SCALE GENOMIC DNA]</scope>
    <source>
        <strain evidence="5">ATCC 51573 / DSM 12127 / PCA</strain>
    </source>
</reference>
<dbReference type="eggNOG" id="COG0526">
    <property type="taxonomic scope" value="Bacteria"/>
</dbReference>
<keyword evidence="2" id="KW-1015">Disulfide bond</keyword>
<dbReference type="Gene3D" id="3.40.30.10">
    <property type="entry name" value="Glutaredoxin"/>
    <property type="match status" value="1"/>
</dbReference>
<dbReference type="PANTHER" id="PTHR36450:SF1">
    <property type="entry name" value="THIOREDOXIN"/>
    <property type="match status" value="1"/>
</dbReference>
<evidence type="ECO:0000313" key="5">
    <source>
        <dbReference type="Proteomes" id="UP000000577"/>
    </source>
</evidence>
<dbReference type="STRING" id="243231.GSU2956"/>
<dbReference type="InParanoid" id="Q748P5"/>
<dbReference type="PIRSF" id="PIRSF037031">
    <property type="entry name" value="Redox_disulphide_2"/>
    <property type="match status" value="1"/>
</dbReference>
<dbReference type="HOGENOM" id="CLU_090389_18_2_7"/>
<evidence type="ECO:0000313" key="4">
    <source>
        <dbReference type="EMBL" id="AAR36348.2"/>
    </source>
</evidence>
<feature type="active site" description="Nucleophile" evidence="1">
    <location>
        <position position="13"/>
    </location>
</feature>
<proteinExistence type="predicted"/>
<protein>
    <submittedName>
        <fullName evidence="4">Redox-active disulfide protein 2</fullName>
    </submittedName>
</protein>
<evidence type="ECO:0000256" key="2">
    <source>
        <dbReference type="PIRSR" id="PIRSR037031-51"/>
    </source>
</evidence>
<evidence type="ECO:0000259" key="3">
    <source>
        <dbReference type="Pfam" id="PF13192"/>
    </source>
</evidence>
<dbReference type="SUPFAM" id="SSF52833">
    <property type="entry name" value="Thioredoxin-like"/>
    <property type="match status" value="1"/>
</dbReference>
<keyword evidence="2" id="KW-0676">Redox-active center</keyword>
<dbReference type="Proteomes" id="UP000000577">
    <property type="component" value="Chromosome"/>
</dbReference>
<feature type="domain" description="Thioredoxin-like fold" evidence="3">
    <location>
        <begin position="1"/>
        <end position="75"/>
    </location>
</feature>
<dbReference type="SMR" id="Q748P5"/>
<dbReference type="InterPro" id="IPR012336">
    <property type="entry name" value="Thioredoxin-like_fold"/>
</dbReference>
<dbReference type="Pfam" id="PF13192">
    <property type="entry name" value="Thioredoxin_3"/>
    <property type="match status" value="1"/>
</dbReference>
<keyword evidence="5" id="KW-1185">Reference proteome</keyword>
<dbReference type="PANTHER" id="PTHR36450">
    <property type="entry name" value="THIOREDOXIN"/>
    <property type="match status" value="1"/>
</dbReference>
<dbReference type="KEGG" id="gsu:GSU2956"/>
<dbReference type="OrthoDB" id="9800630at2"/>
<feature type="active site" description="Nucleophile" evidence="1">
    <location>
        <position position="10"/>
    </location>
</feature>
<gene>
    <name evidence="4" type="ordered locus">GSU2956</name>
</gene>